<evidence type="ECO:0000313" key="1">
    <source>
        <dbReference type="EMBL" id="NIE49630.1"/>
    </source>
</evidence>
<accession>A0A6G5AHI3</accession>
<reference evidence="1" key="1">
    <citation type="submission" date="2020-03" db="EMBL/GenBank/DDBJ databases">
        <title>A transcriptome and proteome of the tick Rhipicephalus microplus shaped by the genetic composition of its hosts and developmental stage.</title>
        <authorList>
            <person name="Garcia G.R."/>
            <person name="Ribeiro J.M.C."/>
            <person name="Maruyama S.R."/>
            <person name="Gardinasse L.G."/>
            <person name="Nelson K."/>
            <person name="Ferreira B.R."/>
            <person name="Andrade T.G."/>
            <person name="Santos I.K.F.M."/>
        </authorList>
    </citation>
    <scope>NUCLEOTIDE SEQUENCE</scope>
    <source>
        <strain evidence="1">NSGR</strain>
        <tissue evidence="1">Salivary glands</tissue>
    </source>
</reference>
<proteinExistence type="predicted"/>
<dbReference type="EMBL" id="GIKN01007357">
    <property type="protein sequence ID" value="NIE49630.1"/>
    <property type="molecule type" value="Transcribed_RNA"/>
</dbReference>
<dbReference type="AlphaFoldDB" id="A0A6G5AHI3"/>
<protein>
    <submittedName>
        <fullName evidence="1">Uncharacterized protein</fullName>
    </submittedName>
</protein>
<organism evidence="1">
    <name type="scientific">Rhipicephalus microplus</name>
    <name type="common">Cattle tick</name>
    <name type="synonym">Boophilus microplus</name>
    <dbReference type="NCBI Taxonomy" id="6941"/>
    <lineage>
        <taxon>Eukaryota</taxon>
        <taxon>Metazoa</taxon>
        <taxon>Ecdysozoa</taxon>
        <taxon>Arthropoda</taxon>
        <taxon>Chelicerata</taxon>
        <taxon>Arachnida</taxon>
        <taxon>Acari</taxon>
        <taxon>Parasitiformes</taxon>
        <taxon>Ixodida</taxon>
        <taxon>Ixodoidea</taxon>
        <taxon>Ixodidae</taxon>
        <taxon>Rhipicephalinae</taxon>
        <taxon>Rhipicephalus</taxon>
        <taxon>Boophilus</taxon>
    </lineage>
</organism>
<name>A0A6G5AHI3_RHIMP</name>
<sequence length="109" mass="12193">MGYLHEVVGTLGRKKFNKGRLYAGERKNFIKKNGFAFARAKLFRSRKIEALEPSCSGVEKLRRGDESCGLVSFQMASERGVLSCKVVAAITAARTLNIKTLSEFTCKWE</sequence>